<proteinExistence type="predicted"/>
<accession>A0A1C7M6A2</accession>
<dbReference type="OrthoDB" id="2867883at2759"/>
<gene>
    <name evidence="1" type="ORF">A0H81_07983</name>
</gene>
<dbReference type="EMBL" id="LUGG01000009">
    <property type="protein sequence ID" value="OBZ72372.1"/>
    <property type="molecule type" value="Genomic_DNA"/>
</dbReference>
<name>A0A1C7M6A2_GRIFR</name>
<reference evidence="1 2" key="1">
    <citation type="submission" date="2016-03" db="EMBL/GenBank/DDBJ databases">
        <title>Whole genome sequencing of Grifola frondosa 9006-11.</title>
        <authorList>
            <person name="Min B."/>
            <person name="Park H."/>
            <person name="Kim J.-G."/>
            <person name="Cho H."/>
            <person name="Oh Y.-L."/>
            <person name="Kong W.-S."/>
            <person name="Choi I.-G."/>
        </authorList>
    </citation>
    <scope>NUCLEOTIDE SEQUENCE [LARGE SCALE GENOMIC DNA]</scope>
    <source>
        <strain evidence="1 2">9006-11</strain>
    </source>
</reference>
<protein>
    <submittedName>
        <fullName evidence="1">Uncharacterized protein</fullName>
    </submittedName>
</protein>
<dbReference type="OMA" id="WIASCFA"/>
<comment type="caution">
    <text evidence="1">The sequence shown here is derived from an EMBL/GenBank/DDBJ whole genome shotgun (WGS) entry which is preliminary data.</text>
</comment>
<organism evidence="1 2">
    <name type="scientific">Grifola frondosa</name>
    <name type="common">Maitake</name>
    <name type="synonym">Polyporus frondosus</name>
    <dbReference type="NCBI Taxonomy" id="5627"/>
    <lineage>
        <taxon>Eukaryota</taxon>
        <taxon>Fungi</taxon>
        <taxon>Dikarya</taxon>
        <taxon>Basidiomycota</taxon>
        <taxon>Agaricomycotina</taxon>
        <taxon>Agaricomycetes</taxon>
        <taxon>Polyporales</taxon>
        <taxon>Grifolaceae</taxon>
        <taxon>Grifola</taxon>
    </lineage>
</organism>
<dbReference type="InterPro" id="IPR027796">
    <property type="entry name" value="OTT_1508_deam-like"/>
</dbReference>
<evidence type="ECO:0000313" key="1">
    <source>
        <dbReference type="EMBL" id="OBZ72372.1"/>
    </source>
</evidence>
<dbReference type="AlphaFoldDB" id="A0A1C7M6A2"/>
<dbReference type="Pfam" id="PF14441">
    <property type="entry name" value="OTT_1508_deam"/>
    <property type="match status" value="1"/>
</dbReference>
<keyword evidence="2" id="KW-1185">Reference proteome</keyword>
<evidence type="ECO:0000313" key="2">
    <source>
        <dbReference type="Proteomes" id="UP000092993"/>
    </source>
</evidence>
<dbReference type="Proteomes" id="UP000092993">
    <property type="component" value="Unassembled WGS sequence"/>
</dbReference>
<sequence length="482" mass="54091">MASSSFSAQGPQTTFLSSSLAPYEDGMMDSYAVDRHAFDTQLELSDNLCILRGVHPSHTQSLSTGMRAEHGVSTTTNILSWIAQCFVKEEQGEVFASALCVTAGAATLHIAKNSGLPCPVDQEFGAAFMARVSSFVNRRLAGERNNDQQEVDEFVRMSLRHSWVRIKRKLRLIGTKMELPQEAAECQRYISDLIDIWANFISRRFKCEVTAAERSVRILRIANKLHRGGSVDVLKDIVFQVIVGGFRVATDEQAFNIRYKEFTHIIDCAQMLLESDFLKAPLADDEWHTQIGPTNVQCLLRLRRRLERITLYRTGAEYFVRHGMSLFTKVTPSAQRVNVGLQWVGNVPEPGGPPFTLREYFRRGRRHTTMNYVPVKIAASPVHIHPEVALVHHLDALGIHAFRGAIGVSKAPCWACVHYLECLCRAAGLQKQPWHLPETGKKVQPAWRVPKALPGAAVLDMDVVNCAVDYLVKRAREKRAKC</sequence>